<gene>
    <name evidence="2" type="ORF">MICAK_2630003</name>
</gene>
<protein>
    <recommendedName>
        <fullName evidence="4">Glycosyltransferase RgtA/B/C/D-like domain-containing protein</fullName>
    </recommendedName>
</protein>
<dbReference type="AlphaFoldDB" id="I4IQW0"/>
<keyword evidence="1" id="KW-0472">Membrane</keyword>
<sequence length="642" mass="73262">MMKKINYIYLALVIGIFLLIIALNLDNFSLVKNFILDPIDNQSSKSILWKIITKMNTTYGVPSERMWYLALLGGIKSTLLLCSFLLISIPISYKISSFILGNKEGLKKTKINSNAVIYSMLIGLSFFLWSFITNVGNRQFGGGDMGIIVDVGWRLYNGQIPYRDFICTVPPSFYLGAKYAFDLFGVSWVSILKITALYSIITFVWSYFLLIRIFRQPYVAIIVAFSCQSLTLLFCSFWWYNPVTTITFAIYLFSTVLICRNQFSWFTILSYILSLFLMFTMKANIAGLAILAFSIILFSSRRHRLFVVASTLSAILILVVFLHFNHLTLPDIISGSLAVSKRGVNLAAGWKDLSPIEKIGALLLFATALLPLVLNNLTNISLKSVKPLNGLFSGHVKLPMSLEGYVLLLAGFIGLYGWFSNSEPKIVDFLPIWLSVSIPILSNISEPTFPENREILKTDVFSKIVLGICLLLIVLGLTLGIFRHRVEKIGYGYYFEWDTTTHYVKVKNNKFFENMVVSERFATALDEIQDFLNSHPNSRVYFGGRFDFGWAAYGIQSPKYFPLFWHAGYGFPEEKEDELTDKFNQSDYQYLIYSKCEGCPFFDEFVNLSNKRVKWIMKNYSRDKNSYSSITIFSKKPELEGK</sequence>
<evidence type="ECO:0000313" key="2">
    <source>
        <dbReference type="EMBL" id="CCI36684.1"/>
    </source>
</evidence>
<organism evidence="2 3">
    <name type="scientific">Microcystis aeruginosa PCC 9701</name>
    <dbReference type="NCBI Taxonomy" id="721123"/>
    <lineage>
        <taxon>Bacteria</taxon>
        <taxon>Bacillati</taxon>
        <taxon>Cyanobacteriota</taxon>
        <taxon>Cyanophyceae</taxon>
        <taxon>Oscillatoriophycideae</taxon>
        <taxon>Chroococcales</taxon>
        <taxon>Microcystaceae</taxon>
        <taxon>Microcystis</taxon>
    </lineage>
</organism>
<feature type="transmembrane region" description="Helical" evidence="1">
    <location>
        <begin position="66"/>
        <end position="93"/>
    </location>
</feature>
<dbReference type="RefSeq" id="WP_004268722.1">
    <property type="nucleotide sequence ID" value="NZ_HE974183.1"/>
</dbReference>
<evidence type="ECO:0000313" key="3">
    <source>
        <dbReference type="Proteomes" id="UP000004047"/>
    </source>
</evidence>
<feature type="transmembrane region" description="Helical" evidence="1">
    <location>
        <begin position="464"/>
        <end position="482"/>
    </location>
</feature>
<dbReference type="EMBL" id="CAIQ01000183">
    <property type="protein sequence ID" value="CCI36684.1"/>
    <property type="molecule type" value="Genomic_DNA"/>
</dbReference>
<reference evidence="2 3" key="1">
    <citation type="submission" date="2012-04" db="EMBL/GenBank/DDBJ databases">
        <authorList>
            <person name="Genoscope - CEA"/>
        </authorList>
    </citation>
    <scope>NUCLEOTIDE SEQUENCE [LARGE SCALE GENOMIC DNA]</scope>
    <source>
        <strain evidence="2 3">9701</strain>
    </source>
</reference>
<dbReference type="Proteomes" id="UP000004047">
    <property type="component" value="Unassembled WGS sequence"/>
</dbReference>
<keyword evidence="1" id="KW-0812">Transmembrane</keyword>
<keyword evidence="1" id="KW-1133">Transmembrane helix</keyword>
<evidence type="ECO:0000256" key="1">
    <source>
        <dbReference type="SAM" id="Phobius"/>
    </source>
</evidence>
<feature type="transmembrane region" description="Helical" evidence="1">
    <location>
        <begin position="114"/>
        <end position="132"/>
    </location>
</feature>
<feature type="transmembrane region" description="Helical" evidence="1">
    <location>
        <begin position="305"/>
        <end position="324"/>
    </location>
</feature>
<feature type="transmembrane region" description="Helical" evidence="1">
    <location>
        <begin position="275"/>
        <end position="299"/>
    </location>
</feature>
<feature type="transmembrane region" description="Helical" evidence="1">
    <location>
        <begin position="7"/>
        <end position="25"/>
    </location>
</feature>
<feature type="transmembrane region" description="Helical" evidence="1">
    <location>
        <begin position="218"/>
        <end position="240"/>
    </location>
</feature>
<name>I4IQW0_MICAE</name>
<evidence type="ECO:0008006" key="4">
    <source>
        <dbReference type="Google" id="ProtNLM"/>
    </source>
</evidence>
<feature type="transmembrane region" description="Helical" evidence="1">
    <location>
        <begin position="188"/>
        <end position="211"/>
    </location>
</feature>
<dbReference type="HOGENOM" id="CLU_426303_0_0_3"/>
<proteinExistence type="predicted"/>
<feature type="transmembrane region" description="Helical" evidence="1">
    <location>
        <begin position="398"/>
        <end position="419"/>
    </location>
</feature>
<accession>I4IQW0</accession>
<comment type="caution">
    <text evidence="2">The sequence shown here is derived from an EMBL/GenBank/DDBJ whole genome shotgun (WGS) entry which is preliminary data.</text>
</comment>
<feature type="transmembrane region" description="Helical" evidence="1">
    <location>
        <begin position="359"/>
        <end position="378"/>
    </location>
</feature>